<evidence type="ECO:0000256" key="1">
    <source>
        <dbReference type="SAM" id="MobiDB-lite"/>
    </source>
</evidence>
<dbReference type="EMBL" id="KB297742">
    <property type="protein sequence ID" value="ELU10053.1"/>
    <property type="molecule type" value="Genomic_DNA"/>
</dbReference>
<keyword evidence="4" id="KW-1185">Reference proteome</keyword>
<reference evidence="4" key="1">
    <citation type="submission" date="2012-12" db="EMBL/GenBank/DDBJ databases">
        <authorList>
            <person name="Hellsten U."/>
            <person name="Grimwood J."/>
            <person name="Chapman J.A."/>
            <person name="Shapiro H."/>
            <person name="Aerts A."/>
            <person name="Otillar R.P."/>
            <person name="Terry A.Y."/>
            <person name="Boore J.L."/>
            <person name="Simakov O."/>
            <person name="Marletaz F."/>
            <person name="Cho S.-J."/>
            <person name="Edsinger-Gonzales E."/>
            <person name="Havlak P."/>
            <person name="Kuo D.-H."/>
            <person name="Larsson T."/>
            <person name="Lv J."/>
            <person name="Arendt D."/>
            <person name="Savage R."/>
            <person name="Osoegawa K."/>
            <person name="de Jong P."/>
            <person name="Lindberg D.R."/>
            <person name="Seaver E.C."/>
            <person name="Weisblat D.A."/>
            <person name="Putnam N.H."/>
            <person name="Grigoriev I.V."/>
            <person name="Rokhsar D.S."/>
        </authorList>
    </citation>
    <scope>NUCLEOTIDE SEQUENCE</scope>
    <source>
        <strain evidence="4">I ESC-2004</strain>
    </source>
</reference>
<feature type="region of interest" description="Disordered" evidence="1">
    <location>
        <begin position="1"/>
        <end position="46"/>
    </location>
</feature>
<evidence type="ECO:0000313" key="2">
    <source>
        <dbReference type="EMBL" id="ELU10053.1"/>
    </source>
</evidence>
<accession>R7UVB4</accession>
<feature type="region of interest" description="Disordered" evidence="1">
    <location>
        <begin position="62"/>
        <end position="109"/>
    </location>
</feature>
<reference evidence="2 4" key="2">
    <citation type="journal article" date="2013" name="Nature">
        <title>Insights into bilaterian evolution from three spiralian genomes.</title>
        <authorList>
            <person name="Simakov O."/>
            <person name="Marletaz F."/>
            <person name="Cho S.J."/>
            <person name="Edsinger-Gonzales E."/>
            <person name="Havlak P."/>
            <person name="Hellsten U."/>
            <person name="Kuo D.H."/>
            <person name="Larsson T."/>
            <person name="Lv J."/>
            <person name="Arendt D."/>
            <person name="Savage R."/>
            <person name="Osoegawa K."/>
            <person name="de Jong P."/>
            <person name="Grimwood J."/>
            <person name="Chapman J.A."/>
            <person name="Shapiro H."/>
            <person name="Aerts A."/>
            <person name="Otillar R.P."/>
            <person name="Terry A.Y."/>
            <person name="Boore J.L."/>
            <person name="Grigoriev I.V."/>
            <person name="Lindberg D.R."/>
            <person name="Seaver E.C."/>
            <person name="Weisblat D.A."/>
            <person name="Putnam N.H."/>
            <person name="Rokhsar D.S."/>
        </authorList>
    </citation>
    <scope>NUCLEOTIDE SEQUENCE</scope>
    <source>
        <strain evidence="2 4">I ESC-2004</strain>
    </source>
</reference>
<name>R7UVB4_CAPTE</name>
<sequence length="133" mass="14953">MSEADAFDIVTEAWAEDEDDASEEQELRQDADMRPETSAVPANTLRARRNVELTDLELGLRRRQDNMSVDNSTPALLSASKRGHRKLFKSPSEPSHKTRSSKTLHDDEGLTKKKTCVVKLDGCKYTIGYKSNL</sequence>
<gene>
    <name evidence="2" type="ORF">CAPTEDRAFT_193356</name>
</gene>
<evidence type="ECO:0000313" key="4">
    <source>
        <dbReference type="Proteomes" id="UP000014760"/>
    </source>
</evidence>
<feature type="compositionally biased region" description="Basic and acidic residues" evidence="1">
    <location>
        <begin position="25"/>
        <end position="35"/>
    </location>
</feature>
<dbReference type="EnsemblMetazoa" id="CapteT193356">
    <property type="protein sequence ID" value="CapteP193356"/>
    <property type="gene ID" value="CapteG193356"/>
</dbReference>
<feature type="compositionally biased region" description="Polar residues" evidence="1">
    <location>
        <begin position="66"/>
        <end position="75"/>
    </location>
</feature>
<dbReference type="HOGENOM" id="CLU_1908656_0_0_1"/>
<feature type="compositionally biased region" description="Acidic residues" evidence="1">
    <location>
        <begin position="14"/>
        <end position="24"/>
    </location>
</feature>
<proteinExistence type="predicted"/>
<organism evidence="2">
    <name type="scientific">Capitella teleta</name>
    <name type="common">Polychaete worm</name>
    <dbReference type="NCBI Taxonomy" id="283909"/>
    <lineage>
        <taxon>Eukaryota</taxon>
        <taxon>Metazoa</taxon>
        <taxon>Spiralia</taxon>
        <taxon>Lophotrochozoa</taxon>
        <taxon>Annelida</taxon>
        <taxon>Polychaeta</taxon>
        <taxon>Sedentaria</taxon>
        <taxon>Scolecida</taxon>
        <taxon>Capitellidae</taxon>
        <taxon>Capitella</taxon>
    </lineage>
</organism>
<dbReference type="EMBL" id="AMQN01000958">
    <property type="status" value="NOT_ANNOTATED_CDS"/>
    <property type="molecule type" value="Genomic_DNA"/>
</dbReference>
<protein>
    <submittedName>
        <fullName evidence="2 3">Uncharacterized protein</fullName>
    </submittedName>
</protein>
<dbReference type="Proteomes" id="UP000014760">
    <property type="component" value="Unassembled WGS sequence"/>
</dbReference>
<dbReference type="AlphaFoldDB" id="R7UVB4"/>
<reference evidence="3" key="3">
    <citation type="submission" date="2015-06" db="UniProtKB">
        <authorList>
            <consortium name="EnsemblMetazoa"/>
        </authorList>
    </citation>
    <scope>IDENTIFICATION</scope>
</reference>
<evidence type="ECO:0000313" key="3">
    <source>
        <dbReference type="EnsemblMetazoa" id="CapteP193356"/>
    </source>
</evidence>